<dbReference type="HOGENOM" id="CLU_1826636_0_0_1"/>
<dbReference type="RefSeq" id="XP_013241423.1">
    <property type="nucleotide sequence ID" value="XM_013385969.1"/>
</dbReference>
<dbReference type="GeneID" id="25261956"/>
<sequence length="141" mass="15719">METARMPVLLSFDGSNTSKVRLLASKTILQQEWRGAAERRDISLFLACFHFSAFLSIAPKQRTGMKRSRSNPVNSSHARDSGCNQTTATSCNNCGRHSMIASHWVHQESWRSPALHRSLLLQIRERADAEGAASSVYCRVA</sequence>
<name>A0A066VPL5_TILAU</name>
<protein>
    <submittedName>
        <fullName evidence="2">Uncharacterized protein</fullName>
    </submittedName>
</protein>
<dbReference type="AlphaFoldDB" id="A0A066VPL5"/>
<dbReference type="EMBL" id="JMSN01000090">
    <property type="protein sequence ID" value="KDN40525.1"/>
    <property type="molecule type" value="Genomic_DNA"/>
</dbReference>
<gene>
    <name evidence="2" type="ORF">K437DRAFT_188427</name>
</gene>
<dbReference type="InParanoid" id="A0A066VPL5"/>
<evidence type="ECO:0000313" key="3">
    <source>
        <dbReference type="Proteomes" id="UP000027361"/>
    </source>
</evidence>
<evidence type="ECO:0000313" key="2">
    <source>
        <dbReference type="EMBL" id="KDN40525.1"/>
    </source>
</evidence>
<dbReference type="Proteomes" id="UP000027361">
    <property type="component" value="Unassembled WGS sequence"/>
</dbReference>
<reference evidence="2 3" key="1">
    <citation type="submission" date="2014-05" db="EMBL/GenBank/DDBJ databases">
        <title>Draft genome sequence of a rare smut relative, Tilletiaria anomala UBC 951.</title>
        <authorList>
            <consortium name="DOE Joint Genome Institute"/>
            <person name="Toome M."/>
            <person name="Kuo A."/>
            <person name="Henrissat B."/>
            <person name="Lipzen A."/>
            <person name="Tritt A."/>
            <person name="Yoshinaga Y."/>
            <person name="Zane M."/>
            <person name="Barry K."/>
            <person name="Grigoriev I.V."/>
            <person name="Spatafora J.W."/>
            <person name="Aimea M.C."/>
        </authorList>
    </citation>
    <scope>NUCLEOTIDE SEQUENCE [LARGE SCALE GENOMIC DNA]</scope>
    <source>
        <strain evidence="2 3">UBC 951</strain>
    </source>
</reference>
<evidence type="ECO:0000256" key="1">
    <source>
        <dbReference type="SAM" id="MobiDB-lite"/>
    </source>
</evidence>
<comment type="caution">
    <text evidence="2">The sequence shown here is derived from an EMBL/GenBank/DDBJ whole genome shotgun (WGS) entry which is preliminary data.</text>
</comment>
<feature type="region of interest" description="Disordered" evidence="1">
    <location>
        <begin position="63"/>
        <end position="85"/>
    </location>
</feature>
<accession>A0A066VPL5</accession>
<keyword evidence="3" id="KW-1185">Reference proteome</keyword>
<feature type="compositionally biased region" description="Polar residues" evidence="1">
    <location>
        <begin position="70"/>
        <end position="85"/>
    </location>
</feature>
<organism evidence="2 3">
    <name type="scientific">Tilletiaria anomala (strain ATCC 24038 / CBS 436.72 / UBC 951)</name>
    <dbReference type="NCBI Taxonomy" id="1037660"/>
    <lineage>
        <taxon>Eukaryota</taxon>
        <taxon>Fungi</taxon>
        <taxon>Dikarya</taxon>
        <taxon>Basidiomycota</taxon>
        <taxon>Ustilaginomycotina</taxon>
        <taxon>Exobasidiomycetes</taxon>
        <taxon>Georgefischeriales</taxon>
        <taxon>Tilletiariaceae</taxon>
        <taxon>Tilletiaria</taxon>
    </lineage>
</organism>
<proteinExistence type="predicted"/>